<dbReference type="InterPro" id="IPR036318">
    <property type="entry name" value="FAD-bd_PCMH-like_sf"/>
</dbReference>
<evidence type="ECO:0000256" key="8">
    <source>
        <dbReference type="ARBA" id="ARBA00022946"/>
    </source>
</evidence>
<evidence type="ECO:0000256" key="6">
    <source>
        <dbReference type="ARBA" id="ARBA00022827"/>
    </source>
</evidence>
<dbReference type="FunFam" id="1.10.45.10:FF:000001">
    <property type="entry name" value="D-lactate dehydrogenase mitochondrial"/>
    <property type="match status" value="1"/>
</dbReference>
<evidence type="ECO:0000256" key="7">
    <source>
        <dbReference type="ARBA" id="ARBA00022833"/>
    </source>
</evidence>
<dbReference type="FunFam" id="3.30.70.2740:FF:000002">
    <property type="entry name" value="D-2-hydroxyglutarate dehydrogenase mitochondrial"/>
    <property type="match status" value="1"/>
</dbReference>
<evidence type="ECO:0000256" key="14">
    <source>
        <dbReference type="ARBA" id="ARBA00049267"/>
    </source>
</evidence>
<comment type="catalytic activity">
    <reaction evidence="14">
        <text>(R)-malate + A = oxaloacetate + AH2</text>
        <dbReference type="Rhea" id="RHEA:67460"/>
        <dbReference type="ChEBI" id="CHEBI:13193"/>
        <dbReference type="ChEBI" id="CHEBI:15588"/>
        <dbReference type="ChEBI" id="CHEBI:16452"/>
        <dbReference type="ChEBI" id="CHEBI:17499"/>
    </reaction>
    <physiologicalReaction direction="left-to-right" evidence="14">
        <dbReference type="Rhea" id="RHEA:67461"/>
    </physiologicalReaction>
</comment>
<organism evidence="17 18">
    <name type="scientific">Linnemannia exigua</name>
    <dbReference type="NCBI Taxonomy" id="604196"/>
    <lineage>
        <taxon>Eukaryota</taxon>
        <taxon>Fungi</taxon>
        <taxon>Fungi incertae sedis</taxon>
        <taxon>Mucoromycota</taxon>
        <taxon>Mortierellomycotina</taxon>
        <taxon>Mortierellomycetes</taxon>
        <taxon>Mortierellales</taxon>
        <taxon>Mortierellaceae</taxon>
        <taxon>Linnemannia</taxon>
    </lineage>
</organism>
<comment type="cofactor">
    <cofactor evidence="1">
        <name>FAD</name>
        <dbReference type="ChEBI" id="CHEBI:57692"/>
    </cofactor>
</comment>
<dbReference type="AlphaFoldDB" id="A0AAD4D403"/>
<evidence type="ECO:0000259" key="16">
    <source>
        <dbReference type="PROSITE" id="PS51387"/>
    </source>
</evidence>
<dbReference type="GO" id="GO:0004458">
    <property type="term" value="F:D-lactate dehydrogenase (cytochrome) activity"/>
    <property type="evidence" value="ECO:0007669"/>
    <property type="project" value="UniProtKB-EC"/>
</dbReference>
<comment type="subcellular location">
    <subcellularLocation>
        <location evidence="2">Mitochondrion</location>
    </subcellularLocation>
</comment>
<evidence type="ECO:0000313" key="17">
    <source>
        <dbReference type="EMBL" id="KAG0262968.1"/>
    </source>
</evidence>
<dbReference type="Pfam" id="PF01565">
    <property type="entry name" value="FAD_binding_4"/>
    <property type="match status" value="1"/>
</dbReference>
<dbReference type="Gene3D" id="3.30.70.2190">
    <property type="match status" value="1"/>
</dbReference>
<proteinExistence type="inferred from homology"/>
<dbReference type="FunFam" id="3.30.70.2190:FF:000001">
    <property type="entry name" value="D-2-hydroxyglutarate dehydrogenase mitochondrial"/>
    <property type="match status" value="1"/>
</dbReference>
<dbReference type="InterPro" id="IPR016167">
    <property type="entry name" value="FAD-bd_PCMH_sub1"/>
</dbReference>
<evidence type="ECO:0000256" key="4">
    <source>
        <dbReference type="ARBA" id="ARBA00022630"/>
    </source>
</evidence>
<dbReference type="PANTHER" id="PTHR43716">
    <property type="entry name" value="D-2-HYDROXYGLUTARATE DEHYDROGENASE, MITOCHONDRIAL"/>
    <property type="match status" value="1"/>
</dbReference>
<evidence type="ECO:0000313" key="18">
    <source>
        <dbReference type="Proteomes" id="UP001194580"/>
    </source>
</evidence>
<comment type="similarity">
    <text evidence="3">Belongs to the FAD-binding oxidoreductase/transferase type 4 family.</text>
</comment>
<keyword evidence="9" id="KW-0560">Oxidoreductase</keyword>
<dbReference type="Pfam" id="PF02913">
    <property type="entry name" value="FAD-oxidase_C"/>
    <property type="match status" value="1"/>
</dbReference>
<reference evidence="17" key="1">
    <citation type="journal article" date="2020" name="Fungal Divers.">
        <title>Resolving the Mortierellaceae phylogeny through synthesis of multi-gene phylogenetics and phylogenomics.</title>
        <authorList>
            <person name="Vandepol N."/>
            <person name="Liber J."/>
            <person name="Desiro A."/>
            <person name="Na H."/>
            <person name="Kennedy M."/>
            <person name="Barry K."/>
            <person name="Grigoriev I.V."/>
            <person name="Miller A.N."/>
            <person name="O'Donnell K."/>
            <person name="Stajich J.E."/>
            <person name="Bonito G."/>
        </authorList>
    </citation>
    <scope>NUCLEOTIDE SEQUENCE</scope>
    <source>
        <strain evidence="17">NRRL 28262</strain>
    </source>
</reference>
<dbReference type="EC" id="1.1.99.39" evidence="11"/>
<dbReference type="InterPro" id="IPR051264">
    <property type="entry name" value="FAD-oxidored/transferase_4"/>
</dbReference>
<dbReference type="FunFam" id="3.30.465.10:FF:000053">
    <property type="entry name" value="D-lactate dehydrogenase (Cytochrome), putative"/>
    <property type="match status" value="1"/>
</dbReference>
<evidence type="ECO:0000256" key="3">
    <source>
        <dbReference type="ARBA" id="ARBA00008000"/>
    </source>
</evidence>
<comment type="caution">
    <text evidence="17">The sequence shown here is derived from an EMBL/GenBank/DDBJ whole genome shotgun (WGS) entry which is preliminary data.</text>
</comment>
<evidence type="ECO:0000256" key="2">
    <source>
        <dbReference type="ARBA" id="ARBA00004173"/>
    </source>
</evidence>
<sequence>MFPLASAARLQGQARLAGSRVAQRIPSVIRIATVAPMARTRTFSLFSKAAYAASSSAEKVPLSSERYPYLKRDPSFKKLSQEDIDFFNSVLPSSAISQDASDLEGYNVDWMHKFRGQSKLLLKPSSTEQVSKILKYCNDHKLAVVPQGGNTGLVGGGVPVFDEIILSTANMNSVRSFDDVSGALVCDAGCILEVLDNYLAERGYIMPLDLGAKGSCHIGGNVATNAGGLRLLRYGSLHGTVLGLEVVLADGTILDNLSTLRKDNTGYDLKQLFIGSEGTLGIVTGVSIMAPKRPKAVNVALLGLSSFEQVQAAYKRSRDELSEILSAFEFFDEASINLVKKHLVAGNNDPLESSHPFYVLIETSGSNKDHDDEKLTQYLEGLLTDEVVQDGVVAQDTTQFKNLWAIREGIPEACSKTGPVYKYDLSIPVPKFYDMVEDMRARLNNADVIGEDKDVEAVVGFGHIGDGNLHLNIAAKRYSDKVAKVIEPYVYEWTAKHSGSISSEHGLGVFKSPYLHYSKSSTMIDMMRRVKNMMDPQGIMNPYKYLPEEKK</sequence>
<dbReference type="GO" id="GO:0046872">
    <property type="term" value="F:metal ion binding"/>
    <property type="evidence" value="ECO:0007669"/>
    <property type="project" value="UniProtKB-KW"/>
</dbReference>
<evidence type="ECO:0000256" key="1">
    <source>
        <dbReference type="ARBA" id="ARBA00001974"/>
    </source>
</evidence>
<keyword evidence="10" id="KW-0496">Mitochondrion</keyword>
<accession>A0AAD4D403</accession>
<dbReference type="Gene3D" id="3.30.43.10">
    <property type="entry name" value="Uridine Diphospho-n-acetylenolpyruvylglucosamine Reductase, domain 2"/>
    <property type="match status" value="1"/>
</dbReference>
<dbReference type="InterPro" id="IPR016166">
    <property type="entry name" value="FAD-bd_PCMH"/>
</dbReference>
<protein>
    <recommendedName>
        <fullName evidence="12">D-2-hydroxyglutarate dehydrogenase, mitochondrial</fullName>
        <ecNumber evidence="11">1.1.99.39</ecNumber>
    </recommendedName>
</protein>
<keyword evidence="4" id="KW-0285">Flavoprotein</keyword>
<evidence type="ECO:0000256" key="15">
    <source>
        <dbReference type="ARBA" id="ARBA00051436"/>
    </source>
</evidence>
<dbReference type="Gene3D" id="1.10.45.10">
    <property type="entry name" value="Vanillyl-alcohol Oxidase, Chain A, domain 4"/>
    <property type="match status" value="1"/>
</dbReference>
<evidence type="ECO:0000256" key="11">
    <source>
        <dbReference type="ARBA" id="ARBA00039003"/>
    </source>
</evidence>
<feature type="domain" description="FAD-binding PCMH-type" evidence="16">
    <location>
        <begin position="114"/>
        <end position="293"/>
    </location>
</feature>
<dbReference type="SUPFAM" id="SSF56176">
    <property type="entry name" value="FAD-binding/transporter-associated domain-like"/>
    <property type="match status" value="1"/>
</dbReference>
<comment type="function">
    <text evidence="13">Catalyzes the oxidation of D-2-hydroxyglutarate (D-2-HG) to alpha-ketoglutarate. Also catalyzes the oxidation of other D-2-hydroxyacids, such as D-malate (D-MAL) and D-lactate (D-LAC). Exhibits high activities towards D-2-HG and D-MAL but a very weak activity towards D-LAC.</text>
</comment>
<dbReference type="Proteomes" id="UP001194580">
    <property type="component" value="Unassembled WGS sequence"/>
</dbReference>
<dbReference type="InterPro" id="IPR016164">
    <property type="entry name" value="FAD-linked_Oxase-like_C"/>
</dbReference>
<evidence type="ECO:0000256" key="13">
    <source>
        <dbReference type="ARBA" id="ARBA00045410"/>
    </source>
</evidence>
<keyword evidence="5" id="KW-0479">Metal-binding</keyword>
<keyword evidence="7" id="KW-0862">Zinc</keyword>
<keyword evidence="18" id="KW-1185">Reference proteome</keyword>
<dbReference type="InterPro" id="IPR016171">
    <property type="entry name" value="Vanillyl_alc_oxidase_C-sub2"/>
</dbReference>
<comment type="catalytic activity">
    <reaction evidence="15">
        <text>(R)-lactate + 2 Fe(III)-[cytochrome c] = 2 Fe(II)-[cytochrome c] + pyruvate + 2 H(+)</text>
        <dbReference type="Rhea" id="RHEA:13521"/>
        <dbReference type="Rhea" id="RHEA-COMP:10350"/>
        <dbReference type="Rhea" id="RHEA-COMP:14399"/>
        <dbReference type="ChEBI" id="CHEBI:15361"/>
        <dbReference type="ChEBI" id="CHEBI:15378"/>
        <dbReference type="ChEBI" id="CHEBI:16004"/>
        <dbReference type="ChEBI" id="CHEBI:29033"/>
        <dbReference type="ChEBI" id="CHEBI:29034"/>
        <dbReference type="EC" id="1.1.2.4"/>
    </reaction>
</comment>
<dbReference type="InterPro" id="IPR016169">
    <property type="entry name" value="FAD-bd_PCMH_sub2"/>
</dbReference>
<dbReference type="InterPro" id="IPR004113">
    <property type="entry name" value="FAD-bd_oxidored_4_C"/>
</dbReference>
<name>A0AAD4D403_9FUNG</name>
<evidence type="ECO:0000256" key="9">
    <source>
        <dbReference type="ARBA" id="ARBA00023002"/>
    </source>
</evidence>
<gene>
    <name evidence="17" type="ORF">BGZ95_003911</name>
</gene>
<evidence type="ECO:0000256" key="10">
    <source>
        <dbReference type="ARBA" id="ARBA00023128"/>
    </source>
</evidence>
<dbReference type="FunFam" id="3.30.43.10:FF:000002">
    <property type="entry name" value="D-2-hydroxyglutarate dehydrogenase, mitochondrial"/>
    <property type="match status" value="1"/>
</dbReference>
<dbReference type="PROSITE" id="PS51387">
    <property type="entry name" value="FAD_PCMH"/>
    <property type="match status" value="1"/>
</dbReference>
<keyword evidence="8" id="KW-0809">Transit peptide</keyword>
<dbReference type="GO" id="GO:0071949">
    <property type="term" value="F:FAD binding"/>
    <property type="evidence" value="ECO:0007669"/>
    <property type="project" value="InterPro"/>
</dbReference>
<dbReference type="PANTHER" id="PTHR43716:SF1">
    <property type="entry name" value="D-2-HYDROXYGLUTARATE DEHYDROGENASE, MITOCHONDRIAL"/>
    <property type="match status" value="1"/>
</dbReference>
<dbReference type="GO" id="GO:0006108">
    <property type="term" value="P:malate metabolic process"/>
    <property type="evidence" value="ECO:0007669"/>
    <property type="project" value="UniProtKB-ARBA"/>
</dbReference>
<dbReference type="GO" id="GO:0005739">
    <property type="term" value="C:mitochondrion"/>
    <property type="evidence" value="ECO:0007669"/>
    <property type="project" value="UniProtKB-SubCell"/>
</dbReference>
<dbReference type="GO" id="GO:0051990">
    <property type="term" value="F:(R)-2-hydroxyglutarate dehydrogenase activity"/>
    <property type="evidence" value="ECO:0007669"/>
    <property type="project" value="UniProtKB-EC"/>
</dbReference>
<dbReference type="SUPFAM" id="SSF55103">
    <property type="entry name" value="FAD-linked oxidases, C-terminal domain"/>
    <property type="match status" value="1"/>
</dbReference>
<dbReference type="InterPro" id="IPR006094">
    <property type="entry name" value="Oxid_FAD_bind_N"/>
</dbReference>
<dbReference type="Gene3D" id="3.30.70.2740">
    <property type="match status" value="1"/>
</dbReference>
<evidence type="ECO:0000256" key="5">
    <source>
        <dbReference type="ARBA" id="ARBA00022723"/>
    </source>
</evidence>
<dbReference type="EMBL" id="JAAAIL010001923">
    <property type="protein sequence ID" value="KAG0262968.1"/>
    <property type="molecule type" value="Genomic_DNA"/>
</dbReference>
<dbReference type="Gene3D" id="3.30.465.10">
    <property type="match status" value="1"/>
</dbReference>
<keyword evidence="6" id="KW-0274">FAD</keyword>
<evidence type="ECO:0000256" key="12">
    <source>
        <dbReference type="ARBA" id="ARBA00039639"/>
    </source>
</evidence>